<dbReference type="EMBL" id="KU862660">
    <property type="protein sequence ID" value="ANA49246.1"/>
    <property type="molecule type" value="Genomic_DNA"/>
</dbReference>
<dbReference type="Proteomes" id="UP000223738">
    <property type="component" value="Segment"/>
</dbReference>
<reference evidence="1 2" key="1">
    <citation type="submission" date="2016-03" db="EMBL/GenBank/DDBJ databases">
        <title>Characterization of pf16 and phiPMW: Two novel phages infecting Pseudomonas putida PpG1.</title>
        <authorList>
            <person name="Magill D.J."/>
            <person name="Krylov V.N."/>
            <person name="Allen C.C.R."/>
            <person name="McGrath J.W."/>
            <person name="Quinn J.P."/>
            <person name="Kulakov L.A."/>
        </authorList>
    </citation>
    <scope>NUCLEOTIDE SEQUENCE [LARGE SCALE GENOMIC DNA]</scope>
</reference>
<name>A0A1S5R1H1_9CAUD</name>
<accession>A0A1S5R1H1</accession>
<proteinExistence type="predicted"/>
<dbReference type="OrthoDB" id="27860at10239"/>
<evidence type="ECO:0000313" key="1">
    <source>
        <dbReference type="EMBL" id="ANA49246.1"/>
    </source>
</evidence>
<evidence type="ECO:0000313" key="2">
    <source>
        <dbReference type="Proteomes" id="UP000223738"/>
    </source>
</evidence>
<keyword evidence="2" id="KW-1185">Reference proteome</keyword>
<sequence>MKREVKDLMRVYQCCPGHDDWPCDTYKNRRSKKARSRDIAKEHRYVRRVKKQNLKKEIEND</sequence>
<protein>
    <submittedName>
        <fullName evidence="1">Uncharacterized protein</fullName>
    </submittedName>
</protein>
<gene>
    <name evidence="1" type="ORF">PMW_121</name>
</gene>
<organism evidence="1 2">
    <name type="scientific">Pseudomonas phage phiPMW</name>
    <dbReference type="NCBI Taxonomy" id="1815582"/>
    <lineage>
        <taxon>Viruses</taxon>
        <taxon>Duplodnaviria</taxon>
        <taxon>Heunggongvirae</taxon>
        <taxon>Uroviricota</taxon>
        <taxon>Caudoviricetes</taxon>
        <taxon>Plaisancevirus</taxon>
        <taxon>Plaisancevirus PMW</taxon>
    </lineage>
</organism>